<sequence>MTEASEKPRLCRYPVTENPETIWKTVETDGAVIVEGWLPVEVVQKFNQDLDVRSATTKSGSMNEEFYKMPLPETTKWMNDLPATCKTFRHDILNNPILHEVCKVAFKEHGDYWLLNGMAMEMAPGNPVQQLHRDQGTHPILQYIDSYAPVPAISIITALTEFTENNGATRVFPGSHRWPKIGNPADELAVRAVMKPGDALIMFKGTVHAGCPHDEGNPEHRRLLLMGMGTCQLTPYETHMTMERRIVESMTPLAQKMIGWRSVRPVISNVTGLMTVRMRHLETQIGLKSEVPLEE</sequence>
<protein>
    <submittedName>
        <fullName evidence="1">Verruculogen synthase</fullName>
        <ecNumber evidence="1">1.14.11.38</ecNumber>
    </submittedName>
</protein>
<proteinExistence type="predicted"/>
<reference evidence="1" key="1">
    <citation type="journal article" date="2022" name="bioRxiv">
        <title>Population genetic analysis of Ophidiomyces ophidiicola, the causative agent of snake fungal disease, indicates recent introductions to the USA.</title>
        <authorList>
            <person name="Ladner J.T."/>
            <person name="Palmer J.M."/>
            <person name="Ettinger C.L."/>
            <person name="Stajich J.E."/>
            <person name="Farrell T.M."/>
            <person name="Glorioso B.M."/>
            <person name="Lawson B."/>
            <person name="Price S.J."/>
            <person name="Stengle A.G."/>
            <person name="Grear D.A."/>
            <person name="Lorch J.M."/>
        </authorList>
    </citation>
    <scope>NUCLEOTIDE SEQUENCE</scope>
    <source>
        <strain evidence="1">NWHC 24266-5</strain>
    </source>
</reference>
<organism evidence="1">
    <name type="scientific">Ophidiomyces ophidiicola</name>
    <dbReference type="NCBI Taxonomy" id="1387563"/>
    <lineage>
        <taxon>Eukaryota</taxon>
        <taxon>Fungi</taxon>
        <taxon>Dikarya</taxon>
        <taxon>Ascomycota</taxon>
        <taxon>Pezizomycotina</taxon>
        <taxon>Eurotiomycetes</taxon>
        <taxon>Eurotiomycetidae</taxon>
        <taxon>Onygenales</taxon>
        <taxon>Onygenaceae</taxon>
        <taxon>Ophidiomyces</taxon>
    </lineage>
</organism>
<comment type="caution">
    <text evidence="1">The sequence shown here is derived from an EMBL/GenBank/DDBJ whole genome shotgun (WGS) entry which is preliminary data.</text>
</comment>
<accession>A0ACB8UZN6</accession>
<gene>
    <name evidence="1" type="primary">ftmOx1</name>
    <name evidence="1" type="ORF">LOY88_002392</name>
</gene>
<keyword evidence="1" id="KW-0560">Oxidoreductase</keyword>
<name>A0ACB8UZN6_9EURO</name>
<evidence type="ECO:0000313" key="1">
    <source>
        <dbReference type="EMBL" id="KAI2388799.1"/>
    </source>
</evidence>
<dbReference type="EMBL" id="JALBCA010000028">
    <property type="protein sequence ID" value="KAI2388799.1"/>
    <property type="molecule type" value="Genomic_DNA"/>
</dbReference>
<dbReference type="EC" id="1.14.11.38" evidence="1"/>